<dbReference type="AlphaFoldDB" id="A0A949K0G3"/>
<organism evidence="1 2">
    <name type="scientific">Diplocloster agilis</name>
    <dbReference type="NCBI Taxonomy" id="2850323"/>
    <lineage>
        <taxon>Bacteria</taxon>
        <taxon>Bacillati</taxon>
        <taxon>Bacillota</taxon>
        <taxon>Clostridia</taxon>
        <taxon>Lachnospirales</taxon>
        <taxon>Lachnospiraceae</taxon>
        <taxon>Diplocloster</taxon>
    </lineage>
</organism>
<dbReference type="Proteomes" id="UP000712157">
    <property type="component" value="Unassembled WGS sequence"/>
</dbReference>
<dbReference type="Pfam" id="PF20124">
    <property type="entry name" value="DUF6514"/>
    <property type="match status" value="1"/>
</dbReference>
<proteinExistence type="predicted"/>
<keyword evidence="2" id="KW-1185">Reference proteome</keyword>
<dbReference type="RefSeq" id="WP_158342616.1">
    <property type="nucleotide sequence ID" value="NZ_JAHQCW010000027.1"/>
</dbReference>
<name>A0A949K0G3_9FIRM</name>
<evidence type="ECO:0000313" key="2">
    <source>
        <dbReference type="Proteomes" id="UP000712157"/>
    </source>
</evidence>
<protein>
    <submittedName>
        <fullName evidence="1">Uncharacterized protein</fullName>
    </submittedName>
</protein>
<reference evidence="1" key="1">
    <citation type="submission" date="2021-06" db="EMBL/GenBank/DDBJ databases">
        <title>Description of novel taxa of the family Lachnospiraceae.</title>
        <authorList>
            <person name="Chaplin A.V."/>
            <person name="Sokolova S.R."/>
            <person name="Pikina A.P."/>
            <person name="Korzhanova M."/>
            <person name="Belova V."/>
            <person name="Korostin D."/>
            <person name="Efimov B.A."/>
        </authorList>
    </citation>
    <scope>NUCLEOTIDE SEQUENCE</scope>
    <source>
        <strain evidence="1">ASD5720</strain>
    </source>
</reference>
<accession>A0A949K0G3</accession>
<evidence type="ECO:0000313" key="1">
    <source>
        <dbReference type="EMBL" id="MBU9737924.1"/>
    </source>
</evidence>
<dbReference type="EMBL" id="JAHQCW010000027">
    <property type="protein sequence ID" value="MBU9737924.1"/>
    <property type="molecule type" value="Genomic_DNA"/>
</dbReference>
<dbReference type="InterPro" id="IPR017016">
    <property type="entry name" value="UCP033595"/>
</dbReference>
<gene>
    <name evidence="1" type="ORF">KTH89_15375</name>
</gene>
<comment type="caution">
    <text evidence="1">The sequence shown here is derived from an EMBL/GenBank/DDBJ whole genome shotgun (WGS) entry which is preliminary data.</text>
</comment>
<sequence length="108" mass="12721">MRKLTLVGNRFMTDAEKGEIRLEYYLLEETRDVSNYMPLYGMRIMKWSKASDGILREQKTAAAISYSREFVLEILNQFIRNLVTPMCMLELIDEKVSQEYCQDIPRIG</sequence>